<comment type="caution">
    <text evidence="4">The sequence shown here is derived from an EMBL/GenBank/DDBJ whole genome shotgun (WGS) entry which is preliminary data.</text>
</comment>
<evidence type="ECO:0000256" key="1">
    <source>
        <dbReference type="ARBA" id="ARBA00022737"/>
    </source>
</evidence>
<dbReference type="EMBL" id="JAVHNS010000004">
    <property type="protein sequence ID" value="KAK6358748.1"/>
    <property type="molecule type" value="Genomic_DNA"/>
</dbReference>
<dbReference type="InterPro" id="IPR035994">
    <property type="entry name" value="Nucleoside_phosphorylase_sf"/>
</dbReference>
<dbReference type="AlphaFoldDB" id="A0AAV9VA96"/>
<dbReference type="SUPFAM" id="SSF53167">
    <property type="entry name" value="Purine and uridine phosphorylases"/>
    <property type="match status" value="1"/>
</dbReference>
<dbReference type="GO" id="GO:0009116">
    <property type="term" value="P:nucleoside metabolic process"/>
    <property type="evidence" value="ECO:0007669"/>
    <property type="project" value="InterPro"/>
</dbReference>
<dbReference type="SUPFAM" id="SSF48403">
    <property type="entry name" value="Ankyrin repeat"/>
    <property type="match status" value="1"/>
</dbReference>
<protein>
    <recommendedName>
        <fullName evidence="6">Nucleoside phosphorylase domain-containing protein</fullName>
    </recommendedName>
</protein>
<gene>
    <name evidence="4" type="ORF">TWF730_008070</name>
</gene>
<dbReference type="InterPro" id="IPR027417">
    <property type="entry name" value="P-loop_NTPase"/>
</dbReference>
<dbReference type="Pfam" id="PF24883">
    <property type="entry name" value="NPHP3_N"/>
    <property type="match status" value="1"/>
</dbReference>
<dbReference type="InterPro" id="IPR000845">
    <property type="entry name" value="Nucleoside_phosphorylase_d"/>
</dbReference>
<organism evidence="4 5">
    <name type="scientific">Orbilia blumenaviensis</name>
    <dbReference type="NCBI Taxonomy" id="1796055"/>
    <lineage>
        <taxon>Eukaryota</taxon>
        <taxon>Fungi</taxon>
        <taxon>Dikarya</taxon>
        <taxon>Ascomycota</taxon>
        <taxon>Pezizomycotina</taxon>
        <taxon>Orbiliomycetes</taxon>
        <taxon>Orbiliales</taxon>
        <taxon>Orbiliaceae</taxon>
        <taxon>Orbilia</taxon>
    </lineage>
</organism>
<sequence length="1244" mass="139388">MWTKKEGKSTQYSRIPSREDYTVGWICALPLEMAAARIMLDGIFEDPPTPHTTTANDTNSYTFGSIGAHNVVVACLPSGVYGTTSAAIVASQMCSSFPSIRFYLMVGIGGGAPSRTADIRLGDIVVSKPSGKHPGVIQYDFGKAIAGGGFQRIGALNKPPLGLLTAVSKLESDRILEQKKISSLLTEAMNKYPETAAKFYPPNEDVLFSAEYHHAEFGGPTCDHCDSSKIVLRPPRKSNEPMVHYGLIASGNQVMKDGQIRDQLSRELGVYCFEMEAAGLMDFDTLVVRGICDYSDSHKNKSWQEYAAATAAAYAKELLLTIPANKHICIENEIEENQKKLCLQSLSFQNIDARLHNISSAHEGTCDWFFETESFLQWRDRINIESYNGVLWIQGKPGAGKSTLMKHSLLYLEKKLPSYSIAAYFFNARGTHLEKSSFGMLRSLLYQLLDKNSDLYGEFIPHFLDKQKKHSGSWEWHQGELKNFILNTIRHRGLEEPAILLIDALDECERNELRDVVSFLEDLSTAAVVSGTVLNICLSSRHYPTIRMKKMLRLTIEERAEHYRDVAIYVQNKLGLADEKTEREIIEKAQGIFMWVVLVVEILSQAFEEGRIQAVQKKLQEVPSDLDEVFLQLIEKDNPHIEETILILQWVLFAKRPLNPQELYYAVLSGTDPDSLCPRDPQKITAQTIQRFIISTSRGLVELRKEWQIYTTQFIHETVKDFLVRNGRLQRLDPTLTPYVVGNCHDRLSRCCLSYLKIEGLEGITSFNYEVAATIGVGNDSQDLIHRNHYLVVEAFMNKYPFISYSAQFLFYHAEFAQSGSVSQLPLLRRLRENPEIFLRLKAVQCFVNPMLVLGTEPFGSLLYSLCLYHCSSLIEVLLQEPYTDVNAQGGKYFTALQVVTATSPRIFTPTKSAVELVQVILEAGANVNAKGGLYGTALQAAVVNAISMECYQKHKGPGLSIIRYLLEGGADTNAQCGLYETALQAVLFFGPASTPNLIEVTGDSQYFRLLIIKRLLDAGADPNVGESGPFGNVIGAAIINAVCKAFIPGGDWDTAKAILTLFLESGADIFKGEKWTSPFLEFIYAVNQRNTLPHRIVELESNTNYQTSYPMIVYDMQKYILKVLVAYSTQSHTSIPQGSVVHVLLTAAREWLKQDGSRVDLEAGIPECSPAGYLRICEKFGCHLRYSTFYELLRKAGAFKNFNAKSVHFSSTLTTFEARREKSNNDLFLEEMAKDMELLAHRV</sequence>
<dbReference type="Proteomes" id="UP001373714">
    <property type="component" value="Unassembled WGS sequence"/>
</dbReference>
<keyword evidence="1" id="KW-0677">Repeat</keyword>
<dbReference type="Gene3D" id="3.40.50.1580">
    <property type="entry name" value="Nucleoside phosphorylase domain"/>
    <property type="match status" value="1"/>
</dbReference>
<keyword evidence="5" id="KW-1185">Reference proteome</keyword>
<name>A0AAV9VA96_9PEZI</name>
<evidence type="ECO:0000259" key="3">
    <source>
        <dbReference type="Pfam" id="PF24883"/>
    </source>
</evidence>
<evidence type="ECO:0000313" key="4">
    <source>
        <dbReference type="EMBL" id="KAK6358748.1"/>
    </source>
</evidence>
<dbReference type="InterPro" id="IPR056884">
    <property type="entry name" value="NPHP3-like_N"/>
</dbReference>
<dbReference type="Gene3D" id="3.40.50.300">
    <property type="entry name" value="P-loop containing nucleotide triphosphate hydrolases"/>
    <property type="match status" value="1"/>
</dbReference>
<evidence type="ECO:0000313" key="5">
    <source>
        <dbReference type="Proteomes" id="UP001373714"/>
    </source>
</evidence>
<dbReference type="GO" id="GO:0003824">
    <property type="term" value="F:catalytic activity"/>
    <property type="evidence" value="ECO:0007669"/>
    <property type="project" value="InterPro"/>
</dbReference>
<dbReference type="SUPFAM" id="SSF52540">
    <property type="entry name" value="P-loop containing nucleoside triphosphate hydrolases"/>
    <property type="match status" value="1"/>
</dbReference>
<dbReference type="Pfam" id="PF01048">
    <property type="entry name" value="PNP_UDP_1"/>
    <property type="match status" value="1"/>
</dbReference>
<dbReference type="Gene3D" id="1.25.40.20">
    <property type="entry name" value="Ankyrin repeat-containing domain"/>
    <property type="match status" value="1"/>
</dbReference>
<dbReference type="PANTHER" id="PTHR46082">
    <property type="entry name" value="ATP/GTP-BINDING PROTEIN-RELATED"/>
    <property type="match status" value="1"/>
</dbReference>
<reference evidence="4 5" key="1">
    <citation type="submission" date="2019-10" db="EMBL/GenBank/DDBJ databases">
        <authorList>
            <person name="Palmer J.M."/>
        </authorList>
    </citation>
    <scope>NUCLEOTIDE SEQUENCE [LARGE SCALE GENOMIC DNA]</scope>
    <source>
        <strain evidence="4 5">TWF730</strain>
    </source>
</reference>
<dbReference type="InterPro" id="IPR053137">
    <property type="entry name" value="NLR-like"/>
</dbReference>
<feature type="domain" description="Nephrocystin 3-like N-terminal" evidence="3">
    <location>
        <begin position="364"/>
        <end position="541"/>
    </location>
</feature>
<evidence type="ECO:0008006" key="6">
    <source>
        <dbReference type="Google" id="ProtNLM"/>
    </source>
</evidence>
<evidence type="ECO:0000259" key="2">
    <source>
        <dbReference type="Pfam" id="PF01048"/>
    </source>
</evidence>
<feature type="domain" description="Nucleoside phosphorylase" evidence="2">
    <location>
        <begin position="23"/>
        <end position="300"/>
    </location>
</feature>
<proteinExistence type="predicted"/>
<dbReference type="InterPro" id="IPR036770">
    <property type="entry name" value="Ankyrin_rpt-contain_sf"/>
</dbReference>
<dbReference type="PANTHER" id="PTHR46082:SF11">
    <property type="entry name" value="AAA+ ATPASE DOMAIN-CONTAINING PROTEIN-RELATED"/>
    <property type="match status" value="1"/>
</dbReference>
<accession>A0AAV9VA96</accession>